<evidence type="ECO:0000313" key="3">
    <source>
        <dbReference type="Proteomes" id="UP000281112"/>
    </source>
</evidence>
<dbReference type="SUPFAM" id="SSF52799">
    <property type="entry name" value="(Phosphotyrosine protein) phosphatases II"/>
    <property type="match status" value="1"/>
</dbReference>
<organism evidence="2 3">
    <name type="scientific">Vibrio viridaestus</name>
    <dbReference type="NCBI Taxonomy" id="2487322"/>
    <lineage>
        <taxon>Bacteria</taxon>
        <taxon>Pseudomonadati</taxon>
        <taxon>Pseudomonadota</taxon>
        <taxon>Gammaproteobacteria</taxon>
        <taxon>Vibrionales</taxon>
        <taxon>Vibrionaceae</taxon>
        <taxon>Vibrio</taxon>
    </lineage>
</organism>
<dbReference type="CDD" id="cd14503">
    <property type="entry name" value="PTP-bact"/>
    <property type="match status" value="1"/>
</dbReference>
<dbReference type="AlphaFoldDB" id="A0A3N9U402"/>
<evidence type="ECO:0000259" key="1">
    <source>
        <dbReference type="Pfam" id="PF04273"/>
    </source>
</evidence>
<dbReference type="InterPro" id="IPR029021">
    <property type="entry name" value="Prot-tyrosine_phosphatase-like"/>
</dbReference>
<dbReference type="EMBL" id="RJVQ01000005">
    <property type="protein sequence ID" value="RQW62756.1"/>
    <property type="molecule type" value="Genomic_DNA"/>
</dbReference>
<accession>A0A3N9U402</accession>
<protein>
    <submittedName>
        <fullName evidence="2">TIGR01244 family phosphatase</fullName>
    </submittedName>
</protein>
<evidence type="ECO:0000313" key="2">
    <source>
        <dbReference type="EMBL" id="RQW62756.1"/>
    </source>
</evidence>
<feature type="domain" description="Beta-lactamase hydrolase-like protein phosphatase-like" evidence="1">
    <location>
        <begin position="5"/>
        <end position="109"/>
    </location>
</feature>
<dbReference type="NCBIfam" id="TIGR01244">
    <property type="entry name" value="TIGR01244 family sulfur transferase"/>
    <property type="match status" value="1"/>
</dbReference>
<dbReference type="GO" id="GO:0016787">
    <property type="term" value="F:hydrolase activity"/>
    <property type="evidence" value="ECO:0007669"/>
    <property type="project" value="InterPro"/>
</dbReference>
<dbReference type="Pfam" id="PF04273">
    <property type="entry name" value="BLH_phosphatase"/>
    <property type="match status" value="1"/>
</dbReference>
<dbReference type="InterPro" id="IPR005939">
    <property type="entry name" value="BLH_phosphatase-like"/>
</dbReference>
<name>A0A3N9U402_9VIBR</name>
<sequence length="137" mass="15217">MEKLTQLTETISVTPQITPSDIKEIAELGFKSVINNRPDHEQAEQPLNSDIEQSAISMGLKFVHLPIVAGKVTAGQCQQFTQLLEELPKPILAFCRTGTRSTAMWTMSSNDGESFAHRMDIAKSLGFDLNWVSKPEK</sequence>
<dbReference type="OrthoDB" id="9802771at2"/>
<dbReference type="RefSeq" id="WP_124937749.1">
    <property type="nucleotide sequence ID" value="NZ_RJVQ01000005.1"/>
</dbReference>
<dbReference type="Proteomes" id="UP000281112">
    <property type="component" value="Unassembled WGS sequence"/>
</dbReference>
<gene>
    <name evidence="2" type="ORF">EES38_13610</name>
</gene>
<proteinExistence type="predicted"/>
<keyword evidence="3" id="KW-1185">Reference proteome</keyword>
<dbReference type="Gene3D" id="3.90.190.10">
    <property type="entry name" value="Protein tyrosine phosphatase superfamily"/>
    <property type="match status" value="1"/>
</dbReference>
<comment type="caution">
    <text evidence="2">The sequence shown here is derived from an EMBL/GenBank/DDBJ whole genome shotgun (WGS) entry which is preliminary data.</text>
</comment>
<reference evidence="2 3" key="1">
    <citation type="submission" date="2018-11" db="EMBL/GenBank/DDBJ databases">
        <title>Vibrio LJC006 sp. nov., isolated from seawater during the bloom of the enteromorpha.</title>
        <authorList>
            <person name="Liang J."/>
        </authorList>
    </citation>
    <scope>NUCLEOTIDE SEQUENCE [LARGE SCALE GENOMIC DNA]</scope>
    <source>
        <strain evidence="2 3">LJC006</strain>
    </source>
</reference>